<comment type="similarity">
    <text evidence="11">Belongs to the Thz kinase family.</text>
</comment>
<organism evidence="12 13">
    <name type="scientific">Companilactobacillus mishanensis</name>
    <dbReference type="NCBI Taxonomy" id="2486008"/>
    <lineage>
        <taxon>Bacteria</taxon>
        <taxon>Bacillati</taxon>
        <taxon>Bacillota</taxon>
        <taxon>Bacilli</taxon>
        <taxon>Lactobacillales</taxon>
        <taxon>Lactobacillaceae</taxon>
        <taxon>Companilactobacillus</taxon>
    </lineage>
</organism>
<reference evidence="12 13" key="1">
    <citation type="journal article" date="2019" name="Syst. Appl. Microbiol.">
        <title>Polyphasic characterization of two novel Lactobacillus spp. isolated from blown salami packages: Description of Lactobacillus halodurans sp. nov. and Lactobacillus salsicarnum sp. nov.</title>
        <authorList>
            <person name="Schuster J.A."/>
            <person name="Klingl A."/>
            <person name="Vogel R.F."/>
            <person name="Ehrmann M.A."/>
        </authorList>
    </citation>
    <scope>NUCLEOTIDE SEQUENCE [LARGE SCALE GENOMIC DNA]</scope>
    <source>
        <strain evidence="12 13">TMW 1.2118</strain>
    </source>
</reference>
<dbReference type="PRINTS" id="PR01099">
    <property type="entry name" value="HYETHTZKNASE"/>
</dbReference>
<evidence type="ECO:0000256" key="2">
    <source>
        <dbReference type="ARBA" id="ARBA00001946"/>
    </source>
</evidence>
<evidence type="ECO:0000256" key="6">
    <source>
        <dbReference type="ARBA" id="ARBA00022741"/>
    </source>
</evidence>
<dbReference type="UniPathway" id="UPA00060">
    <property type="reaction ID" value="UER00139"/>
</dbReference>
<dbReference type="GO" id="GO:0004417">
    <property type="term" value="F:hydroxyethylthiazole kinase activity"/>
    <property type="evidence" value="ECO:0007669"/>
    <property type="project" value="UniProtKB-UniRule"/>
</dbReference>
<dbReference type="RefSeq" id="WP_338080217.1">
    <property type="nucleotide sequence ID" value="NZ_VDFM01000007.1"/>
</dbReference>
<dbReference type="NCBIfam" id="NF006830">
    <property type="entry name" value="PRK09355.1"/>
    <property type="match status" value="1"/>
</dbReference>
<keyword evidence="9 11" id="KW-0460">Magnesium</keyword>
<dbReference type="SUPFAM" id="SSF53613">
    <property type="entry name" value="Ribokinase-like"/>
    <property type="match status" value="1"/>
</dbReference>
<dbReference type="GO" id="GO:0000287">
    <property type="term" value="F:magnesium ion binding"/>
    <property type="evidence" value="ECO:0007669"/>
    <property type="project" value="UniProtKB-UniRule"/>
</dbReference>
<evidence type="ECO:0000256" key="3">
    <source>
        <dbReference type="ARBA" id="ARBA00004868"/>
    </source>
</evidence>
<evidence type="ECO:0000313" key="13">
    <source>
        <dbReference type="Proteomes" id="UP000380386"/>
    </source>
</evidence>
<comment type="function">
    <text evidence="11">Catalyzes the phosphorylation of the hydroxyl group of 4-methyl-5-beta-hydroxyethylthiazole (THZ).</text>
</comment>
<dbReference type="PANTHER" id="PTHR12592:SF0">
    <property type="entry name" value="ATP-DEPENDENT (S)-NAD(P)H-HYDRATE DEHYDRATASE"/>
    <property type="match status" value="1"/>
</dbReference>
<name>A0A5P0ZI46_9LACO</name>
<dbReference type="CDD" id="cd01170">
    <property type="entry name" value="THZ_kinase"/>
    <property type="match status" value="1"/>
</dbReference>
<accession>A0A5P0ZI46</accession>
<dbReference type="PANTHER" id="PTHR12592">
    <property type="entry name" value="ATP-DEPENDENT (S)-NAD(P)H-HYDRATE DEHYDRATASE FAMILY MEMBER"/>
    <property type="match status" value="1"/>
</dbReference>
<comment type="cofactor">
    <cofactor evidence="2 11">
        <name>Mg(2+)</name>
        <dbReference type="ChEBI" id="CHEBI:18420"/>
    </cofactor>
</comment>
<evidence type="ECO:0000313" key="12">
    <source>
        <dbReference type="EMBL" id="MQS52729.1"/>
    </source>
</evidence>
<dbReference type="PIRSF" id="PIRSF000513">
    <property type="entry name" value="Thz_kinase"/>
    <property type="match status" value="1"/>
</dbReference>
<evidence type="ECO:0000256" key="9">
    <source>
        <dbReference type="ARBA" id="ARBA00022842"/>
    </source>
</evidence>
<dbReference type="GO" id="GO:0009228">
    <property type="term" value="P:thiamine biosynthetic process"/>
    <property type="evidence" value="ECO:0007669"/>
    <property type="project" value="UniProtKB-KW"/>
</dbReference>
<evidence type="ECO:0000256" key="1">
    <source>
        <dbReference type="ARBA" id="ARBA00001771"/>
    </source>
</evidence>
<keyword evidence="5 11" id="KW-0479">Metal-binding</keyword>
<evidence type="ECO:0000256" key="4">
    <source>
        <dbReference type="ARBA" id="ARBA00022679"/>
    </source>
</evidence>
<comment type="caution">
    <text evidence="12">The sequence shown here is derived from an EMBL/GenBank/DDBJ whole genome shotgun (WGS) entry which is preliminary data.</text>
</comment>
<keyword evidence="7 11" id="KW-0418">Kinase</keyword>
<keyword evidence="4 11" id="KW-0808">Transferase</keyword>
<dbReference type="Proteomes" id="UP000380386">
    <property type="component" value="Unassembled WGS sequence"/>
</dbReference>
<evidence type="ECO:0000256" key="5">
    <source>
        <dbReference type="ARBA" id="ARBA00022723"/>
    </source>
</evidence>
<comment type="catalytic activity">
    <reaction evidence="1 11">
        <text>5-(2-hydroxyethyl)-4-methylthiazole + ATP = 4-methyl-5-(2-phosphooxyethyl)-thiazole + ADP + H(+)</text>
        <dbReference type="Rhea" id="RHEA:24212"/>
        <dbReference type="ChEBI" id="CHEBI:15378"/>
        <dbReference type="ChEBI" id="CHEBI:17957"/>
        <dbReference type="ChEBI" id="CHEBI:30616"/>
        <dbReference type="ChEBI" id="CHEBI:58296"/>
        <dbReference type="ChEBI" id="CHEBI:456216"/>
        <dbReference type="EC" id="2.7.1.50"/>
    </reaction>
</comment>
<dbReference type="EC" id="2.7.1.50" evidence="11"/>
<evidence type="ECO:0000256" key="11">
    <source>
        <dbReference type="HAMAP-Rule" id="MF_00228"/>
    </source>
</evidence>
<evidence type="ECO:0000256" key="10">
    <source>
        <dbReference type="ARBA" id="ARBA00022977"/>
    </source>
</evidence>
<dbReference type="GO" id="GO:0005524">
    <property type="term" value="F:ATP binding"/>
    <property type="evidence" value="ECO:0007669"/>
    <property type="project" value="UniProtKB-UniRule"/>
</dbReference>
<keyword evidence="8 11" id="KW-0067">ATP-binding</keyword>
<dbReference type="HAMAP" id="MF_00228">
    <property type="entry name" value="Thz_kinase"/>
    <property type="match status" value="1"/>
</dbReference>
<dbReference type="AlphaFoldDB" id="A0A5P0ZI46"/>
<gene>
    <name evidence="11 12" type="primary">thiM</name>
    <name evidence="12" type="ORF">FHL02_06805</name>
</gene>
<proteinExistence type="inferred from homology"/>
<feature type="binding site" evidence="11">
    <location>
        <position position="192"/>
    </location>
    <ligand>
        <name>substrate</name>
    </ligand>
</feature>
<feature type="binding site" evidence="11">
    <location>
        <position position="117"/>
    </location>
    <ligand>
        <name>ATP</name>
        <dbReference type="ChEBI" id="CHEBI:30616"/>
    </ligand>
</feature>
<feature type="binding site" evidence="11">
    <location>
        <position position="41"/>
    </location>
    <ligand>
        <name>substrate</name>
    </ligand>
</feature>
<evidence type="ECO:0000256" key="7">
    <source>
        <dbReference type="ARBA" id="ARBA00022777"/>
    </source>
</evidence>
<keyword evidence="6 11" id="KW-0547">Nucleotide-binding</keyword>
<dbReference type="EMBL" id="VDFM01000007">
    <property type="protein sequence ID" value="MQS52729.1"/>
    <property type="molecule type" value="Genomic_DNA"/>
</dbReference>
<feature type="binding site" evidence="11">
    <location>
        <position position="165"/>
    </location>
    <ligand>
        <name>ATP</name>
        <dbReference type="ChEBI" id="CHEBI:30616"/>
    </ligand>
</feature>
<sequence>MKIDLLQQLRNDNPMVLNIANSVTQSDVANGLAALGASPLMTNYDTELKTLTQMTGGVCVNIGTLDDRQNSISNNLMELATEFNKPLVLDPVGIGAVPERLEVVEDLLRIAKPTIIRGNAGEVASLVGAAWSSKGIDSLDKGQTQNVSEMAQACAKKFSCVVVVTGETDTIATADKIAKVYNGTPMFKTHVGTGDMLSSILAAFAAVAEGDFFEAAKVGCLVFSLAGEIVLNDYPDIGPSEFGIKLIDKLYQITVDDVEEWGKYDD</sequence>
<dbReference type="Gene3D" id="3.40.1190.20">
    <property type="match status" value="1"/>
</dbReference>
<dbReference type="GO" id="GO:0009229">
    <property type="term" value="P:thiamine diphosphate biosynthetic process"/>
    <property type="evidence" value="ECO:0007669"/>
    <property type="project" value="UniProtKB-UniRule"/>
</dbReference>
<comment type="pathway">
    <text evidence="3 11">Cofactor biosynthesis; thiamine diphosphate biosynthesis; 4-methyl-5-(2-phosphoethyl)-thiazole from 5-(2-hydroxyethyl)-4-methylthiazole: step 1/1.</text>
</comment>
<dbReference type="InterPro" id="IPR029056">
    <property type="entry name" value="Ribokinase-like"/>
</dbReference>
<protein>
    <recommendedName>
        <fullName evidence="11">Hydroxyethylthiazole kinase</fullName>
        <ecNumber evidence="11">2.7.1.50</ecNumber>
    </recommendedName>
    <alternativeName>
        <fullName evidence="11">4-methyl-5-beta-hydroxyethylthiazole kinase</fullName>
        <shortName evidence="11">TH kinase</shortName>
        <shortName evidence="11">Thz kinase</shortName>
    </alternativeName>
</protein>
<dbReference type="Pfam" id="PF02110">
    <property type="entry name" value="HK"/>
    <property type="match status" value="1"/>
</dbReference>
<keyword evidence="10 11" id="KW-0784">Thiamine biosynthesis</keyword>
<dbReference type="GO" id="GO:0110051">
    <property type="term" value="P:metabolite repair"/>
    <property type="evidence" value="ECO:0007669"/>
    <property type="project" value="TreeGrafter"/>
</dbReference>
<dbReference type="InterPro" id="IPR000417">
    <property type="entry name" value="Hyethyz_kinase"/>
</dbReference>
<evidence type="ECO:0000256" key="8">
    <source>
        <dbReference type="ARBA" id="ARBA00022840"/>
    </source>
</evidence>